<dbReference type="EMBL" id="CAMXCT030000224">
    <property type="protein sequence ID" value="CAL4763088.1"/>
    <property type="molecule type" value="Genomic_DNA"/>
</dbReference>
<comment type="caution">
    <text evidence="1">The sequence shown here is derived from an EMBL/GenBank/DDBJ whole genome shotgun (WGS) entry which is preliminary data.</text>
</comment>
<name>A0A9P1BPU3_9DINO</name>
<dbReference type="AlphaFoldDB" id="A0A9P1BPU3"/>
<gene>
    <name evidence="1" type="ORF">C1SCF055_LOCUS4057</name>
</gene>
<accession>A0A9P1BPU3</accession>
<dbReference type="Proteomes" id="UP001152797">
    <property type="component" value="Unassembled WGS sequence"/>
</dbReference>
<evidence type="ECO:0000313" key="3">
    <source>
        <dbReference type="Proteomes" id="UP001152797"/>
    </source>
</evidence>
<keyword evidence="3" id="KW-1185">Reference proteome</keyword>
<organism evidence="1">
    <name type="scientific">Cladocopium goreaui</name>
    <dbReference type="NCBI Taxonomy" id="2562237"/>
    <lineage>
        <taxon>Eukaryota</taxon>
        <taxon>Sar</taxon>
        <taxon>Alveolata</taxon>
        <taxon>Dinophyceae</taxon>
        <taxon>Suessiales</taxon>
        <taxon>Symbiodiniaceae</taxon>
        <taxon>Cladocopium</taxon>
    </lineage>
</organism>
<evidence type="ECO:0000313" key="1">
    <source>
        <dbReference type="EMBL" id="CAI3975776.1"/>
    </source>
</evidence>
<dbReference type="EMBL" id="CAMXCT010000224">
    <property type="protein sequence ID" value="CAI3975776.1"/>
    <property type="molecule type" value="Genomic_DNA"/>
</dbReference>
<protein>
    <submittedName>
        <fullName evidence="1">Uncharacterized protein</fullName>
    </submittedName>
</protein>
<dbReference type="EMBL" id="CAMXCT020000224">
    <property type="protein sequence ID" value="CAL1129151.1"/>
    <property type="molecule type" value="Genomic_DNA"/>
</dbReference>
<sequence length="810" mass="90986">VLKVLEEHKMLYKLKLVPSQLLVHPQNRSGGLLNVADMHAKGEHSVKSGANELEVAATIAAAFEQQESSSKDLKKAQAYIKDGASRFITPSDFTKLKQKAMLDKVKQAQELLWKGYELLQASPLTLDQQAHPMARYLTRLGLFLLNKESKGQEGKEYTSLANITDAFTAECFEMKQHGHLNARQAELAEESDDKEMPEALESCQDPIQIACKMFKLKVGSHYTHNGQVMKLTKVEKNSATLVYTPFFGSAVDHTLTHDDLKGIKPFTRPVPHLHSAADIAALYPSNAMVKEIARAKAQHLLHEKYLQCLGCHSVFCCPTFFLGGALVAHPAHYCRTGEFDVVVSSMGHLFANADFKKGELTLLPFGNVAVVAKEKVAKTSVVLFLAGWRQEDQLVVSHTKCNFEKATGCWSPFFWCKESKDDKEEKPNMTKATVQYDELTMPCIKNKEKLTKGTALFLEPTEEYLKAQPSHPMIVKLVCKDEQENFQKTKNASLSGSEQLKKLKAQLQSVIQKELDSYETNQGQPLFGDGQQTANKSKAKFIMAKASQCFETVVLDVEGTNVVCLFPPNDKFQEIMIQLNEDMLEAVFNFLAQDCKSTLENMAKRGYKRKQEWAQDLTVQWEEHLKKEKEKGLPIPAEVPADATGALFEVAAAMAMAEPVGVVPADPAEPPAIKAATPKAKTSVKRKEEDEEFVWVVEEPPPKKKAKLPMGPWSKQKTVEVKVETKEEDDSDLNELVLVIMEIFQRESLQFQQLEHQDKYYWWDAQGKELDQYSSLHALQVPLQTLMSVILAKGPARALEEFKRNPDQFH</sequence>
<reference evidence="1" key="1">
    <citation type="submission" date="2022-10" db="EMBL/GenBank/DDBJ databases">
        <authorList>
            <person name="Chen Y."/>
            <person name="Dougan E. K."/>
            <person name="Chan C."/>
            <person name="Rhodes N."/>
            <person name="Thang M."/>
        </authorList>
    </citation>
    <scope>NUCLEOTIDE SEQUENCE</scope>
</reference>
<proteinExistence type="predicted"/>
<reference evidence="2" key="2">
    <citation type="submission" date="2024-04" db="EMBL/GenBank/DDBJ databases">
        <authorList>
            <person name="Chen Y."/>
            <person name="Shah S."/>
            <person name="Dougan E. K."/>
            <person name="Thang M."/>
            <person name="Chan C."/>
        </authorList>
    </citation>
    <scope>NUCLEOTIDE SEQUENCE [LARGE SCALE GENOMIC DNA]</scope>
</reference>
<feature type="non-terminal residue" evidence="1">
    <location>
        <position position="810"/>
    </location>
</feature>
<evidence type="ECO:0000313" key="2">
    <source>
        <dbReference type="EMBL" id="CAL1129151.1"/>
    </source>
</evidence>